<reference evidence="4" key="1">
    <citation type="submission" date="2025-08" db="UniProtKB">
        <authorList>
            <consortium name="RefSeq"/>
        </authorList>
    </citation>
    <scope>IDENTIFICATION</scope>
</reference>
<gene>
    <name evidence="4" type="primary">LOC106124282</name>
</gene>
<evidence type="ECO:0000256" key="3">
    <source>
        <dbReference type="PIRSR" id="PIRSR617939-2"/>
    </source>
</evidence>
<dbReference type="GeneID" id="106124282"/>
<evidence type="ECO:0000313" key="4">
    <source>
        <dbReference type="RefSeq" id="XP_013176230.1"/>
    </source>
</evidence>
<sequence>MMESTTTEPSTTLFFAYGSHMFTVRNELDNIRAEFVSIARLDNYRLDFIRYSKFWGGPQATVVPTANAQVWGVIWRVNKDDIEIVDENKQVHLKRYYVTYTEVNTPHMGKFVCRVYIQKISPLPRGDNDDIPVERWPSRSYKKVMILGAIEHNLPYYYIRNLKKLKHNGEFGCYRMAKLLKLFTTREPCTCTPYDPRRPRILNMKKLREKKNVK</sequence>
<dbReference type="AlphaFoldDB" id="A0AAJ6ZNQ9"/>
<dbReference type="RefSeq" id="XP_013176230.1">
    <property type="nucleotide sequence ID" value="XM_013320776.1"/>
</dbReference>
<proteinExistence type="predicted"/>
<dbReference type="InterPro" id="IPR036568">
    <property type="entry name" value="GGCT-like_sf"/>
</dbReference>
<dbReference type="EC" id="4.3.2.9" evidence="1"/>
<feature type="binding site" evidence="3">
    <location>
        <position position="141"/>
    </location>
    <ligand>
        <name>substrate</name>
    </ligand>
</feature>
<dbReference type="CDD" id="cd06661">
    <property type="entry name" value="GGCT_like"/>
    <property type="match status" value="1"/>
</dbReference>
<dbReference type="InterPro" id="IPR017939">
    <property type="entry name" value="G-Glutamylcylcotransferase"/>
</dbReference>
<dbReference type="SUPFAM" id="SSF110857">
    <property type="entry name" value="Gamma-glutamyl cyclotransferase-like"/>
    <property type="match status" value="1"/>
</dbReference>
<name>A0AAJ6ZNQ9_PAPXU</name>
<protein>
    <recommendedName>
        <fullName evidence="1">gamma-glutamylcyclotransferase</fullName>
        <ecNumber evidence="1">4.3.2.9</ecNumber>
    </recommendedName>
</protein>
<accession>A0AAJ6ZNQ9</accession>
<organism evidence="4">
    <name type="scientific">Papilio xuthus</name>
    <name type="common">Asian swallowtail butterfly</name>
    <dbReference type="NCBI Taxonomy" id="66420"/>
    <lineage>
        <taxon>Eukaryota</taxon>
        <taxon>Metazoa</taxon>
        <taxon>Ecdysozoa</taxon>
        <taxon>Arthropoda</taxon>
        <taxon>Hexapoda</taxon>
        <taxon>Insecta</taxon>
        <taxon>Pterygota</taxon>
        <taxon>Neoptera</taxon>
        <taxon>Endopterygota</taxon>
        <taxon>Lepidoptera</taxon>
        <taxon>Glossata</taxon>
        <taxon>Ditrysia</taxon>
        <taxon>Papilionoidea</taxon>
        <taxon>Papilionidae</taxon>
        <taxon>Papilioninae</taxon>
        <taxon>Papilio</taxon>
    </lineage>
</organism>
<evidence type="ECO:0000256" key="2">
    <source>
        <dbReference type="ARBA" id="ARBA00023239"/>
    </source>
</evidence>
<dbReference type="InterPro" id="IPR013024">
    <property type="entry name" value="GGCT-like"/>
</dbReference>
<dbReference type="Pfam" id="PF13772">
    <property type="entry name" value="AIG2_2"/>
    <property type="match status" value="1"/>
</dbReference>
<dbReference type="Proteomes" id="UP000694872">
    <property type="component" value="Unplaced"/>
</dbReference>
<evidence type="ECO:0000256" key="1">
    <source>
        <dbReference type="ARBA" id="ARBA00012346"/>
    </source>
</evidence>
<dbReference type="PANTHER" id="PTHR12935">
    <property type="entry name" value="GAMMA-GLUTAMYLCYCLOTRANSFERASE"/>
    <property type="match status" value="1"/>
</dbReference>
<keyword evidence="2" id="KW-0456">Lyase</keyword>
<dbReference type="GO" id="GO:0003839">
    <property type="term" value="F:gamma-glutamylcyclotransferase activity"/>
    <property type="evidence" value="ECO:0007669"/>
    <property type="project" value="UniProtKB-EC"/>
</dbReference>
<dbReference type="Gene3D" id="3.10.490.10">
    <property type="entry name" value="Gamma-glutamyl cyclotransferase-like"/>
    <property type="match status" value="1"/>
</dbReference>
<dbReference type="KEGG" id="pxu:106124282"/>
<dbReference type="PANTHER" id="PTHR12935:SF0">
    <property type="entry name" value="GAMMA-GLUTAMYLCYCLOTRANSFERASE"/>
    <property type="match status" value="1"/>
</dbReference>